<keyword evidence="7 13" id="KW-1133">Transmembrane helix</keyword>
<dbReference type="GO" id="GO:0098609">
    <property type="term" value="P:cell-cell adhesion"/>
    <property type="evidence" value="ECO:0007669"/>
    <property type="project" value="TreeGrafter"/>
</dbReference>
<dbReference type="OrthoDB" id="5317514at2759"/>
<dbReference type="Pfam" id="PF20805">
    <property type="entry name" value="Integrin_A_Ig_2"/>
    <property type="match status" value="1"/>
</dbReference>
<keyword evidence="5" id="KW-0677">Repeat</keyword>
<keyword evidence="9 13" id="KW-0472">Membrane</keyword>
<evidence type="ECO:0000256" key="2">
    <source>
        <dbReference type="ARBA" id="ARBA00008054"/>
    </source>
</evidence>
<dbReference type="InterPro" id="IPR028994">
    <property type="entry name" value="Integrin_alpha_N"/>
</dbReference>
<evidence type="ECO:0000256" key="3">
    <source>
        <dbReference type="ARBA" id="ARBA00022692"/>
    </source>
</evidence>
<protein>
    <submittedName>
        <fullName evidence="16">FG-GAP repeat protein</fullName>
    </submittedName>
</protein>
<evidence type="ECO:0000256" key="9">
    <source>
        <dbReference type="ARBA" id="ARBA00023136"/>
    </source>
</evidence>
<dbReference type="InterPro" id="IPR032695">
    <property type="entry name" value="Integrin_dom_sf"/>
</dbReference>
<dbReference type="Gene3D" id="2.60.40.1460">
    <property type="entry name" value="Integrin domains. Chain A, domain 2"/>
    <property type="match status" value="1"/>
</dbReference>
<keyword evidence="17" id="KW-1185">Reference proteome</keyword>
<evidence type="ECO:0000313" key="16">
    <source>
        <dbReference type="EMBL" id="PIO71655.1"/>
    </source>
</evidence>
<keyword evidence="6 13" id="KW-0130">Cell adhesion</keyword>
<dbReference type="PANTHER" id="PTHR23220">
    <property type="entry name" value="INTEGRIN ALPHA"/>
    <property type="match status" value="1"/>
</dbReference>
<evidence type="ECO:0000256" key="1">
    <source>
        <dbReference type="ARBA" id="ARBA00004479"/>
    </source>
</evidence>
<reference evidence="16 17" key="1">
    <citation type="submission" date="2015-09" db="EMBL/GenBank/DDBJ databases">
        <title>Draft genome of the parasitic nematode Teladorsagia circumcincta isolate WARC Sus (inbred).</title>
        <authorList>
            <person name="Mitreva M."/>
        </authorList>
    </citation>
    <scope>NUCLEOTIDE SEQUENCE [LARGE SCALE GENOMIC DNA]</scope>
    <source>
        <strain evidence="16 17">S</strain>
    </source>
</reference>
<feature type="domain" description="Integrin alpha third immunoglobulin-like" evidence="15">
    <location>
        <begin position="609"/>
        <end position="658"/>
    </location>
</feature>
<comment type="subcellular location">
    <subcellularLocation>
        <location evidence="1 13">Membrane</location>
        <topology evidence="1 13">Single-pass type I membrane protein</topology>
    </subcellularLocation>
</comment>
<dbReference type="SUPFAM" id="SSF69179">
    <property type="entry name" value="Integrin domains"/>
    <property type="match status" value="2"/>
</dbReference>
<organism evidence="16 17">
    <name type="scientific">Teladorsagia circumcincta</name>
    <name type="common">Brown stomach worm</name>
    <name type="synonym">Ostertagia circumcincta</name>
    <dbReference type="NCBI Taxonomy" id="45464"/>
    <lineage>
        <taxon>Eukaryota</taxon>
        <taxon>Metazoa</taxon>
        <taxon>Ecdysozoa</taxon>
        <taxon>Nematoda</taxon>
        <taxon>Chromadorea</taxon>
        <taxon>Rhabditida</taxon>
        <taxon>Rhabditina</taxon>
        <taxon>Rhabditomorpha</taxon>
        <taxon>Strongyloidea</taxon>
        <taxon>Trichostrongylidae</taxon>
        <taxon>Teladorsagia</taxon>
    </lineage>
</organism>
<proteinExistence type="inferred from homology"/>
<keyword evidence="10 13" id="KW-0675">Receptor</keyword>
<dbReference type="GO" id="GO:0009897">
    <property type="term" value="C:external side of plasma membrane"/>
    <property type="evidence" value="ECO:0007669"/>
    <property type="project" value="TreeGrafter"/>
</dbReference>
<dbReference type="SMART" id="SM00191">
    <property type="entry name" value="Int_alpha"/>
    <property type="match status" value="2"/>
</dbReference>
<accession>A0A2G9UN52</accession>
<evidence type="ECO:0000313" key="17">
    <source>
        <dbReference type="Proteomes" id="UP000230423"/>
    </source>
</evidence>
<keyword evidence="4" id="KW-0732">Signal</keyword>
<feature type="repeat" description="FG-GAP" evidence="12">
    <location>
        <begin position="282"/>
        <end position="347"/>
    </location>
</feature>
<dbReference type="Proteomes" id="UP000230423">
    <property type="component" value="Unassembled WGS sequence"/>
</dbReference>
<evidence type="ECO:0000256" key="6">
    <source>
        <dbReference type="ARBA" id="ARBA00022889"/>
    </source>
</evidence>
<dbReference type="GO" id="GO:0008305">
    <property type="term" value="C:integrin complex"/>
    <property type="evidence" value="ECO:0007669"/>
    <property type="project" value="InterPro"/>
</dbReference>
<dbReference type="InterPro" id="IPR048286">
    <property type="entry name" value="Integrin_alpha_Ig-like_3"/>
</dbReference>
<dbReference type="Gene3D" id="2.60.40.1510">
    <property type="entry name" value="ntegrin, alpha v. Chain A, domain 3"/>
    <property type="match status" value="1"/>
</dbReference>
<dbReference type="SUPFAM" id="SSF69318">
    <property type="entry name" value="Integrin alpha N-terminal domain"/>
    <property type="match status" value="1"/>
</dbReference>
<dbReference type="EMBL" id="KZ345890">
    <property type="protein sequence ID" value="PIO71655.1"/>
    <property type="molecule type" value="Genomic_DNA"/>
</dbReference>
<dbReference type="Pfam" id="PF01839">
    <property type="entry name" value="FG-GAP"/>
    <property type="match status" value="2"/>
</dbReference>
<feature type="repeat" description="FG-GAP" evidence="12">
    <location>
        <begin position="216"/>
        <end position="276"/>
    </location>
</feature>
<dbReference type="PRINTS" id="PR01185">
    <property type="entry name" value="INTEGRINA"/>
</dbReference>
<evidence type="ECO:0000256" key="7">
    <source>
        <dbReference type="ARBA" id="ARBA00022989"/>
    </source>
</evidence>
<keyword evidence="3 13" id="KW-0812">Transmembrane</keyword>
<dbReference type="GO" id="GO:0007229">
    <property type="term" value="P:integrin-mediated signaling pathway"/>
    <property type="evidence" value="ECO:0007669"/>
    <property type="project" value="UniProtKB-KW"/>
</dbReference>
<evidence type="ECO:0000256" key="13">
    <source>
        <dbReference type="RuleBase" id="RU003762"/>
    </source>
</evidence>
<keyword evidence="8 13" id="KW-0401">Integrin</keyword>
<dbReference type="Pfam" id="PF20806">
    <property type="entry name" value="Integrin_A_Ig_3"/>
    <property type="match status" value="1"/>
</dbReference>
<dbReference type="InterPro" id="IPR048285">
    <property type="entry name" value="Integrin_alpha_Ig-like_2"/>
</dbReference>
<dbReference type="InterPro" id="IPR013519">
    <property type="entry name" value="Int_alpha_beta-p"/>
</dbReference>
<evidence type="ECO:0000259" key="15">
    <source>
        <dbReference type="Pfam" id="PF20806"/>
    </source>
</evidence>
<dbReference type="Gene3D" id="2.130.10.130">
    <property type="entry name" value="Integrin alpha, N-terminal"/>
    <property type="match status" value="2"/>
</dbReference>
<keyword evidence="11" id="KW-0325">Glycoprotein</keyword>
<feature type="domain" description="Integrin alpha second immunoglobulin-like" evidence="14">
    <location>
        <begin position="458"/>
        <end position="602"/>
    </location>
</feature>
<dbReference type="GO" id="GO:0007160">
    <property type="term" value="P:cell-matrix adhesion"/>
    <property type="evidence" value="ECO:0007669"/>
    <property type="project" value="TreeGrafter"/>
</dbReference>
<evidence type="ECO:0000256" key="4">
    <source>
        <dbReference type="ARBA" id="ARBA00022729"/>
    </source>
</evidence>
<name>A0A2G9UN52_TELCI</name>
<sequence>MLQRRGRSSPPPISSLTLFGLLSSNFVAIFAFNLDVHAPIYKYGHDGTYFGYTVAEHFKGDVPVCEQVRSEYEDKSSYLKSPDLSLTGREVHYLGKNGELLGASLASQGTRRGGAVVCAPLMRFHNTSAYTQGACYELNSDLTLGGTYTTCLQKNLPKLDRHNEYGACMEGFSAAISGNVMVTGLIGAMKWTGGVYARKAEGGIFGTTGESSKVFHPPITLKGPGFFSQFGLSITKLGNLDGDKRGYNDFAVGAPFANDGKGAVYVFLGEKSKKEFRKTPAQVITSSDLPNLRRPVKSFGFSLSGGSDLDGNGYPDLVVGAVTGGVVTVLRSRPVISIMATHKTASPFIDIEKGRNCPRGAKTCFPLDLEIFVDNDPSKGADLVDFNSNVFTCNLEENDNSAKDWINPLKFRFTVRIMNERKPFHPAEGRPIVDLKQFPILNKYGASYEFQIPFNTRCGEDQVCQTDLVLEAVFVGIPKTEKGYVSNVGDKDYLDITFTVENRKEKAYQAALFLTYDPEELELPMVVGGAKLGWETIGKNVVVVHLGNPMDSNMKHSFDLRFKLMRGRTEGIGRPLQFSAIVNSTSKETNPGDNEWKSDLQIIKRAEMELVGTSDPPLVRFGGEIKDESSMDLEEDIGVMVRHNYTLHNKGPWTVRNVYAK</sequence>
<dbReference type="Gene3D" id="2.60.40.1530">
    <property type="entry name" value="ntegrin, alpha v. Chain A, domain 4"/>
    <property type="match status" value="1"/>
</dbReference>
<dbReference type="GO" id="GO:0005178">
    <property type="term" value="F:integrin binding"/>
    <property type="evidence" value="ECO:0007669"/>
    <property type="project" value="TreeGrafter"/>
</dbReference>
<evidence type="ECO:0000256" key="10">
    <source>
        <dbReference type="ARBA" id="ARBA00023170"/>
    </source>
</evidence>
<dbReference type="InterPro" id="IPR013517">
    <property type="entry name" value="FG-GAP"/>
</dbReference>
<feature type="transmembrane region" description="Helical" evidence="13">
    <location>
        <begin position="12"/>
        <end position="32"/>
    </location>
</feature>
<evidence type="ECO:0000256" key="8">
    <source>
        <dbReference type="ARBA" id="ARBA00023037"/>
    </source>
</evidence>
<dbReference type="PANTHER" id="PTHR23220:SF122">
    <property type="entry name" value="INTEGRIN ALPHA-PS1"/>
    <property type="match status" value="1"/>
</dbReference>
<evidence type="ECO:0000256" key="5">
    <source>
        <dbReference type="ARBA" id="ARBA00022737"/>
    </source>
</evidence>
<dbReference type="InterPro" id="IPR000413">
    <property type="entry name" value="Integrin_alpha"/>
</dbReference>
<evidence type="ECO:0000259" key="14">
    <source>
        <dbReference type="Pfam" id="PF20805"/>
    </source>
</evidence>
<dbReference type="PROSITE" id="PS51470">
    <property type="entry name" value="FG_GAP"/>
    <property type="match status" value="2"/>
</dbReference>
<comment type="similarity">
    <text evidence="2 13">Belongs to the integrin alpha chain family.</text>
</comment>
<evidence type="ECO:0000256" key="11">
    <source>
        <dbReference type="ARBA" id="ARBA00023180"/>
    </source>
</evidence>
<evidence type="ECO:0000256" key="12">
    <source>
        <dbReference type="PROSITE-ProRule" id="PRU00803"/>
    </source>
</evidence>
<dbReference type="AlphaFoldDB" id="A0A2G9UN52"/>
<dbReference type="GO" id="GO:0033627">
    <property type="term" value="P:cell adhesion mediated by integrin"/>
    <property type="evidence" value="ECO:0007669"/>
    <property type="project" value="TreeGrafter"/>
</dbReference>
<gene>
    <name evidence="16" type="ORF">TELCIR_06435</name>
</gene>
<feature type="non-terminal residue" evidence="16">
    <location>
        <position position="661"/>
    </location>
</feature>